<organism evidence="3 4">
    <name type="scientific">Clonostachys chloroleuca</name>
    <dbReference type="NCBI Taxonomy" id="1926264"/>
    <lineage>
        <taxon>Eukaryota</taxon>
        <taxon>Fungi</taxon>
        <taxon>Dikarya</taxon>
        <taxon>Ascomycota</taxon>
        <taxon>Pezizomycotina</taxon>
        <taxon>Sordariomycetes</taxon>
        <taxon>Hypocreomycetidae</taxon>
        <taxon>Hypocreales</taxon>
        <taxon>Bionectriaceae</taxon>
        <taxon>Clonostachys</taxon>
    </lineage>
</organism>
<proteinExistence type="predicted"/>
<name>A0AA35Q789_9HYPO</name>
<gene>
    <name evidence="3" type="ORF">CCHLO57077_00009180</name>
</gene>
<protein>
    <submittedName>
        <fullName evidence="3">Uncharacterized protein</fullName>
    </submittedName>
</protein>
<feature type="transmembrane region" description="Helical" evidence="2">
    <location>
        <begin position="244"/>
        <end position="265"/>
    </location>
</feature>
<evidence type="ECO:0000256" key="1">
    <source>
        <dbReference type="SAM" id="MobiDB-lite"/>
    </source>
</evidence>
<dbReference type="EMBL" id="CABFNP030001256">
    <property type="protein sequence ID" value="CAI6094367.1"/>
    <property type="molecule type" value="Genomic_DNA"/>
</dbReference>
<dbReference type="PANTHER" id="PTHR31410:SF1">
    <property type="entry name" value="POST-GPI ATTACHMENT TO PROTEINS FACTOR 4"/>
    <property type="match status" value="1"/>
</dbReference>
<accession>A0AA35Q789</accession>
<keyword evidence="2" id="KW-0472">Membrane</keyword>
<dbReference type="PANTHER" id="PTHR31410">
    <property type="entry name" value="TRANSMEMBRANE PROTEIN 246"/>
    <property type="match status" value="1"/>
</dbReference>
<keyword evidence="2" id="KW-0812">Transmembrane</keyword>
<evidence type="ECO:0000256" key="2">
    <source>
        <dbReference type="SAM" id="Phobius"/>
    </source>
</evidence>
<keyword evidence="4" id="KW-1185">Reference proteome</keyword>
<sequence length="416" mass="47746">MKLVLLKPALGLTFLLCLIWYGHTHFYRDPGSIFFDRERAYETRYSAHRRAEAQQTIEFYSKEGTRPLLNTQKSNKSLCVALSSVKRQTQYLPTTIGSLLHGLTDQERAELHLLVLIAQTDPTHHPNFNELWLHQAVDGVLTYNVDATRLSYLRHLEATEKYQEKGLFDYSYALQQCYDAGASYVGLFEDDIILAHGWLIRTLQGLREISEYDQEHTDWLFMRLFNQERSTAWASHEIGGNNEYWIILGVDLGISAAILIARLLWRSPRKYLDPGTLSVVMFILVPGIVILFFQSGKASMLPPSPGVFNEPFGCCSQAMIFPRAQIPLLTRSFQEKNEGQVDLILDEVAQRNGLARYALYPVQAQHIGLNSARKMDKDEAQAIWSMAFEDLDPQEPKRDHQKKLKQYRLYGKRAGQ</sequence>
<evidence type="ECO:0000313" key="3">
    <source>
        <dbReference type="EMBL" id="CAI6094367.1"/>
    </source>
</evidence>
<dbReference type="Proteomes" id="UP001160390">
    <property type="component" value="Unassembled WGS sequence"/>
</dbReference>
<reference evidence="3" key="1">
    <citation type="submission" date="2023-01" db="EMBL/GenBank/DDBJ databases">
        <authorList>
            <person name="Piombo E."/>
        </authorList>
    </citation>
    <scope>NUCLEOTIDE SEQUENCE</scope>
</reference>
<evidence type="ECO:0000313" key="4">
    <source>
        <dbReference type="Proteomes" id="UP001160390"/>
    </source>
</evidence>
<dbReference type="AlphaFoldDB" id="A0AA35Q789"/>
<comment type="caution">
    <text evidence="3">The sequence shown here is derived from an EMBL/GenBank/DDBJ whole genome shotgun (WGS) entry which is preliminary data.</text>
</comment>
<dbReference type="GO" id="GO:0000139">
    <property type="term" value="C:Golgi membrane"/>
    <property type="evidence" value="ECO:0007669"/>
    <property type="project" value="InterPro"/>
</dbReference>
<feature type="region of interest" description="Disordered" evidence="1">
    <location>
        <begin position="392"/>
        <end position="416"/>
    </location>
</feature>
<dbReference type="CDD" id="cd22189">
    <property type="entry name" value="PGAP4-like_fungal"/>
    <property type="match status" value="1"/>
</dbReference>
<dbReference type="GO" id="GO:0016757">
    <property type="term" value="F:glycosyltransferase activity"/>
    <property type="evidence" value="ECO:0007669"/>
    <property type="project" value="InterPro"/>
</dbReference>
<dbReference type="InterPro" id="IPR029675">
    <property type="entry name" value="PGAP4"/>
</dbReference>
<feature type="transmembrane region" description="Helical" evidence="2">
    <location>
        <begin position="277"/>
        <end position="295"/>
    </location>
</feature>
<dbReference type="GO" id="GO:0006506">
    <property type="term" value="P:GPI anchor biosynthetic process"/>
    <property type="evidence" value="ECO:0007669"/>
    <property type="project" value="InterPro"/>
</dbReference>
<keyword evidence="2" id="KW-1133">Transmembrane helix</keyword>